<evidence type="ECO:0000256" key="6">
    <source>
        <dbReference type="ARBA" id="ARBA00023136"/>
    </source>
</evidence>
<keyword evidence="3" id="KW-0732">Signal</keyword>
<dbReference type="InterPro" id="IPR036179">
    <property type="entry name" value="Ig-like_dom_sf"/>
</dbReference>
<evidence type="ECO:0000256" key="8">
    <source>
        <dbReference type="ARBA" id="ARBA00023319"/>
    </source>
</evidence>
<dbReference type="Proteomes" id="UP000271098">
    <property type="component" value="Unassembled WGS sequence"/>
</dbReference>
<dbReference type="PROSITE" id="PS50835">
    <property type="entry name" value="IG_LIKE"/>
    <property type="match status" value="3"/>
</dbReference>
<organism evidence="12">
    <name type="scientific">Gongylonema pulchrum</name>
    <dbReference type="NCBI Taxonomy" id="637853"/>
    <lineage>
        <taxon>Eukaryota</taxon>
        <taxon>Metazoa</taxon>
        <taxon>Ecdysozoa</taxon>
        <taxon>Nematoda</taxon>
        <taxon>Chromadorea</taxon>
        <taxon>Rhabditida</taxon>
        <taxon>Spirurina</taxon>
        <taxon>Spiruromorpha</taxon>
        <taxon>Spiruroidea</taxon>
        <taxon>Gongylonematidae</taxon>
        <taxon>Gongylonema</taxon>
    </lineage>
</organism>
<feature type="domain" description="Ig-like" evidence="9">
    <location>
        <begin position="102"/>
        <end position="243"/>
    </location>
</feature>
<dbReference type="FunFam" id="2.60.40.10:FF:000189">
    <property type="entry name" value="Neogenin isoform 3"/>
    <property type="match status" value="1"/>
</dbReference>
<comment type="subcellular location">
    <subcellularLocation>
        <location evidence="1">Membrane</location>
        <topology evidence="1">Single-pass membrane protein</topology>
    </subcellularLocation>
</comment>
<dbReference type="Pfam" id="PF07679">
    <property type="entry name" value="I-set"/>
    <property type="match status" value="2"/>
</dbReference>
<keyword evidence="5" id="KW-1133">Transmembrane helix</keyword>
<dbReference type="GO" id="GO:0030424">
    <property type="term" value="C:axon"/>
    <property type="evidence" value="ECO:0007669"/>
    <property type="project" value="TreeGrafter"/>
</dbReference>
<dbReference type="InterPro" id="IPR003599">
    <property type="entry name" value="Ig_sub"/>
</dbReference>
<dbReference type="GO" id="GO:0007411">
    <property type="term" value="P:axon guidance"/>
    <property type="evidence" value="ECO:0007669"/>
    <property type="project" value="TreeGrafter"/>
</dbReference>
<evidence type="ECO:0000256" key="2">
    <source>
        <dbReference type="ARBA" id="ARBA00022692"/>
    </source>
</evidence>
<gene>
    <name evidence="10" type="ORF">GPUH_LOCUS10781</name>
</gene>
<protein>
    <submittedName>
        <fullName evidence="12">Immunoglobulin I-set domain protein</fullName>
    </submittedName>
</protein>
<evidence type="ECO:0000256" key="7">
    <source>
        <dbReference type="ARBA" id="ARBA00023157"/>
    </source>
</evidence>
<keyword evidence="8" id="KW-0393">Immunoglobulin domain</keyword>
<keyword evidence="7" id="KW-1015">Disulfide bond</keyword>
<name>A0A183DPZ0_9BILA</name>
<dbReference type="InterPro" id="IPR003598">
    <property type="entry name" value="Ig_sub2"/>
</dbReference>
<sequence length="484" mass="53187">METDRKQGVGRTSRINEMLEQSRIVVTLLPWERRHFHSNPHICITFDRNKTLSNTKRVIKLFDGVCFDQELASGKEARFTCATVSAPTMKYLNCSFAQDGMPVITEHPLDVIVAKGEPATLNCAAKGPDLQITWFKDGESVITNNEEKNSHRLVLHTGALFLLRAVIGNKAVLECSPPRGFPEPVVSWRKDERELRPQDEDGIVLHPGGSLIIEKVQRSDAGFYQCVATNMVGERVSNSARLSVFEKPYFLQKPQNITVEVGSSVLFDCRVSGDPMPSISWKKRNQQMPVGRAYIAADNRGLRIDNVHAAPSFTKTPLDITVDSGATAKFKCEAEGQPQPALFWSREGQQPSDEGEYICQAKNPAGSINTSAHLSVHAAPSFTKTPLDITVDSGATAKFKCEAEGQPQPALFWSREGQQELFFPGRISADGRIKVTPDGELTVADVRPADEGNYVCAAMNLAGSSLTKATLKVTSKSEASLKRI</sequence>
<feature type="domain" description="Ig-like" evidence="9">
    <location>
        <begin position="380"/>
        <end position="474"/>
    </location>
</feature>
<dbReference type="InterPro" id="IPR013098">
    <property type="entry name" value="Ig_I-set"/>
</dbReference>
<reference evidence="12" key="1">
    <citation type="submission" date="2016-06" db="UniProtKB">
        <authorList>
            <consortium name="WormBaseParasite"/>
        </authorList>
    </citation>
    <scope>IDENTIFICATION</scope>
</reference>
<evidence type="ECO:0000313" key="12">
    <source>
        <dbReference type="WBParaSite" id="GPUH_0001079401-mRNA-1"/>
    </source>
</evidence>
<dbReference type="InterPro" id="IPR007110">
    <property type="entry name" value="Ig-like_dom"/>
</dbReference>
<evidence type="ECO:0000256" key="5">
    <source>
        <dbReference type="ARBA" id="ARBA00022989"/>
    </source>
</evidence>
<evidence type="ECO:0000256" key="4">
    <source>
        <dbReference type="ARBA" id="ARBA00022737"/>
    </source>
</evidence>
<dbReference type="EMBL" id="UYRT01078150">
    <property type="protein sequence ID" value="VDN17899.1"/>
    <property type="molecule type" value="Genomic_DNA"/>
</dbReference>
<keyword evidence="6" id="KW-0472">Membrane</keyword>
<dbReference type="InterPro" id="IPR013783">
    <property type="entry name" value="Ig-like_fold"/>
</dbReference>
<dbReference type="Pfam" id="PF13927">
    <property type="entry name" value="Ig_3"/>
    <property type="match status" value="3"/>
</dbReference>
<dbReference type="SMART" id="SM00406">
    <property type="entry name" value="IGv"/>
    <property type="match status" value="1"/>
</dbReference>
<dbReference type="OrthoDB" id="428111at2759"/>
<dbReference type="PANTHER" id="PTHR10075">
    <property type="entry name" value="BASIGIN RELATED"/>
    <property type="match status" value="1"/>
</dbReference>
<dbReference type="InterPro" id="IPR013106">
    <property type="entry name" value="Ig_V-set"/>
</dbReference>
<accession>A0A183DPZ0</accession>
<dbReference type="WBParaSite" id="GPUH_0001079401-mRNA-1">
    <property type="protein sequence ID" value="GPUH_0001079401-mRNA-1"/>
    <property type="gene ID" value="GPUH_0001079401"/>
</dbReference>
<feature type="domain" description="Ig-like" evidence="9">
    <location>
        <begin position="248"/>
        <end position="375"/>
    </location>
</feature>
<keyword evidence="4" id="KW-0677">Repeat</keyword>
<dbReference type="FunFam" id="2.60.40.10:FF:000008">
    <property type="entry name" value="roundabout homolog 2 isoform X2"/>
    <property type="match status" value="1"/>
</dbReference>
<evidence type="ECO:0000313" key="10">
    <source>
        <dbReference type="EMBL" id="VDN17899.1"/>
    </source>
</evidence>
<dbReference type="SMART" id="SM00408">
    <property type="entry name" value="IGc2"/>
    <property type="match status" value="4"/>
</dbReference>
<dbReference type="PANTHER" id="PTHR10075:SF100">
    <property type="entry name" value="FASCICLIN-2"/>
    <property type="match status" value="1"/>
</dbReference>
<keyword evidence="2" id="KW-0812">Transmembrane</keyword>
<keyword evidence="11" id="KW-1185">Reference proteome</keyword>
<evidence type="ECO:0000313" key="11">
    <source>
        <dbReference type="Proteomes" id="UP000271098"/>
    </source>
</evidence>
<dbReference type="SMART" id="SM00409">
    <property type="entry name" value="IG"/>
    <property type="match status" value="3"/>
</dbReference>
<dbReference type="AlphaFoldDB" id="A0A183DPZ0"/>
<proteinExistence type="predicted"/>
<reference evidence="10 11" key="2">
    <citation type="submission" date="2018-11" db="EMBL/GenBank/DDBJ databases">
        <authorList>
            <consortium name="Pathogen Informatics"/>
        </authorList>
    </citation>
    <scope>NUCLEOTIDE SEQUENCE [LARGE SCALE GENOMIC DNA]</scope>
</reference>
<dbReference type="SUPFAM" id="SSF48726">
    <property type="entry name" value="Immunoglobulin"/>
    <property type="match status" value="4"/>
</dbReference>
<evidence type="ECO:0000256" key="1">
    <source>
        <dbReference type="ARBA" id="ARBA00004167"/>
    </source>
</evidence>
<dbReference type="Gene3D" id="2.60.40.10">
    <property type="entry name" value="Immunoglobulins"/>
    <property type="match status" value="6"/>
</dbReference>
<evidence type="ECO:0000259" key="9">
    <source>
        <dbReference type="PROSITE" id="PS50835"/>
    </source>
</evidence>
<dbReference type="GO" id="GO:0005886">
    <property type="term" value="C:plasma membrane"/>
    <property type="evidence" value="ECO:0007669"/>
    <property type="project" value="TreeGrafter"/>
</dbReference>
<dbReference type="GO" id="GO:0070593">
    <property type="term" value="P:dendrite self-avoidance"/>
    <property type="evidence" value="ECO:0007669"/>
    <property type="project" value="TreeGrafter"/>
</dbReference>
<evidence type="ECO:0000256" key="3">
    <source>
        <dbReference type="ARBA" id="ARBA00022729"/>
    </source>
</evidence>
<dbReference type="GO" id="GO:0098632">
    <property type="term" value="F:cell-cell adhesion mediator activity"/>
    <property type="evidence" value="ECO:0007669"/>
    <property type="project" value="TreeGrafter"/>
</dbReference>
<dbReference type="GO" id="GO:0007156">
    <property type="term" value="P:homophilic cell adhesion via plasma membrane adhesion molecules"/>
    <property type="evidence" value="ECO:0007669"/>
    <property type="project" value="TreeGrafter"/>
</dbReference>